<dbReference type="EMBL" id="BMLQ01000012">
    <property type="protein sequence ID" value="GGO49501.1"/>
    <property type="molecule type" value="Genomic_DNA"/>
</dbReference>
<feature type="compositionally biased region" description="Basic and acidic residues" evidence="1">
    <location>
        <begin position="358"/>
        <end position="369"/>
    </location>
</feature>
<feature type="region of interest" description="Disordered" evidence="1">
    <location>
        <begin position="201"/>
        <end position="221"/>
    </location>
</feature>
<keyword evidence="4" id="KW-1185">Reference proteome</keyword>
<dbReference type="RefSeq" id="WP_188807103.1">
    <property type="nucleotide sequence ID" value="NZ_BAAAOU010000014.1"/>
</dbReference>
<organism evidence="3 4">
    <name type="scientific">Citricoccus zhacaiensis</name>
    <dbReference type="NCBI Taxonomy" id="489142"/>
    <lineage>
        <taxon>Bacteria</taxon>
        <taxon>Bacillati</taxon>
        <taxon>Actinomycetota</taxon>
        <taxon>Actinomycetes</taxon>
        <taxon>Micrococcales</taxon>
        <taxon>Micrococcaceae</taxon>
        <taxon>Citricoccus</taxon>
    </lineage>
</organism>
<evidence type="ECO:0000313" key="4">
    <source>
        <dbReference type="Proteomes" id="UP000642509"/>
    </source>
</evidence>
<reference evidence="4" key="1">
    <citation type="journal article" date="2019" name="Int. J. Syst. Evol. Microbiol.">
        <title>The Global Catalogue of Microorganisms (GCM) 10K type strain sequencing project: providing services to taxonomists for standard genome sequencing and annotation.</title>
        <authorList>
            <consortium name="The Broad Institute Genomics Platform"/>
            <consortium name="The Broad Institute Genome Sequencing Center for Infectious Disease"/>
            <person name="Wu L."/>
            <person name="Ma J."/>
        </authorList>
    </citation>
    <scope>NUCLEOTIDE SEQUENCE [LARGE SCALE GENOMIC DNA]</scope>
    <source>
        <strain evidence="4">CGMCC 1.7064</strain>
    </source>
</reference>
<accession>A0ABQ2MC13</accession>
<comment type="caution">
    <text evidence="3">The sequence shown here is derived from an EMBL/GenBank/DDBJ whole genome shotgun (WGS) entry which is preliminary data.</text>
</comment>
<protein>
    <recommendedName>
        <fullName evidence="2">CobW C-terminal domain-containing protein</fullName>
    </recommendedName>
</protein>
<dbReference type="Proteomes" id="UP000642509">
    <property type="component" value="Unassembled WGS sequence"/>
</dbReference>
<dbReference type="SUPFAM" id="SSF90002">
    <property type="entry name" value="Hypothetical protein YjiA, C-terminal domain"/>
    <property type="match status" value="1"/>
</dbReference>
<name>A0ABQ2MC13_9MICC</name>
<dbReference type="Pfam" id="PF07683">
    <property type="entry name" value="CobW_C"/>
    <property type="match status" value="1"/>
</dbReference>
<feature type="domain" description="CobW C-terminal" evidence="2">
    <location>
        <begin position="226"/>
        <end position="338"/>
    </location>
</feature>
<proteinExistence type="predicted"/>
<dbReference type="InterPro" id="IPR011629">
    <property type="entry name" value="CobW-like_C"/>
</dbReference>
<evidence type="ECO:0000313" key="3">
    <source>
        <dbReference type="EMBL" id="GGO49501.1"/>
    </source>
</evidence>
<dbReference type="SMART" id="SM00833">
    <property type="entry name" value="CobW_C"/>
    <property type="match status" value="1"/>
</dbReference>
<evidence type="ECO:0000259" key="2">
    <source>
        <dbReference type="SMART" id="SM00833"/>
    </source>
</evidence>
<gene>
    <name evidence="3" type="ORF">GCM10010977_31530</name>
</gene>
<feature type="region of interest" description="Disordered" evidence="1">
    <location>
        <begin position="349"/>
        <end position="369"/>
    </location>
</feature>
<sequence>MRLTLVSSLDSLCRRQACDLLATSSPEAVVAFHDLLEDGVLVRRVFRPGVGPERHKRRLEHPCPSCAVRLEIVPSVRQAQDEGVGHLILALPEALPAAGVLQALTGGTRRGITLDAVVLACSPSAVEDQIWDRHTLFESGYLALPQDPRTPGEFLMDELALTGAVLLAEPDVVPVDPPARARGLQLLRELAPHAHLTTRAAEVRRDSSCSGGSQEPGGCDAAGSPFGTVRHRLHRPLHPERFHRALEVLAPGCCRLRGQLWMAPAPECRILLKGAGPRVWLENTGPWPAYRDESLPAPPVMLAEGVSHGDLGQPGTVIEATGEGLGTAEFARLLTESQLTEAEMQSGFTGLADPFGLDDTHDTDHRRTP</sequence>
<evidence type="ECO:0000256" key="1">
    <source>
        <dbReference type="SAM" id="MobiDB-lite"/>
    </source>
</evidence>